<feature type="region of interest" description="Disordered" evidence="1">
    <location>
        <begin position="56"/>
        <end position="77"/>
    </location>
</feature>
<dbReference type="OrthoDB" id="5821200at2759"/>
<keyword evidence="3" id="KW-1185">Reference proteome</keyword>
<proteinExistence type="predicted"/>
<dbReference type="EMBL" id="UXUI01013679">
    <property type="protein sequence ID" value="VDD97435.1"/>
    <property type="molecule type" value="Genomic_DNA"/>
</dbReference>
<sequence length="99" mass="10666">MLDHQITGVHYACSASDLLDGNCQQRITKSGATVRVCSCSNADFCNQDQWSTVKDKSAIETDSKGTQLPDDTPASKQQSLPLTTSLYLIAVASLVILFV</sequence>
<evidence type="ECO:0000313" key="4">
    <source>
        <dbReference type="WBParaSite" id="EVEC_0001302401-mRNA-1"/>
    </source>
</evidence>
<dbReference type="WBParaSite" id="EVEC_0001302401-mRNA-1">
    <property type="protein sequence ID" value="EVEC_0001302401-mRNA-1"/>
    <property type="gene ID" value="EVEC_0001302401"/>
</dbReference>
<name>A0A0N4VPU0_ENTVE</name>
<reference evidence="2 3" key="2">
    <citation type="submission" date="2018-10" db="EMBL/GenBank/DDBJ databases">
        <authorList>
            <consortium name="Pathogen Informatics"/>
        </authorList>
    </citation>
    <scope>NUCLEOTIDE SEQUENCE [LARGE SCALE GENOMIC DNA]</scope>
</reference>
<reference evidence="4" key="1">
    <citation type="submission" date="2017-02" db="UniProtKB">
        <authorList>
            <consortium name="WormBaseParasite"/>
        </authorList>
    </citation>
    <scope>IDENTIFICATION</scope>
</reference>
<evidence type="ECO:0000313" key="3">
    <source>
        <dbReference type="Proteomes" id="UP000274131"/>
    </source>
</evidence>
<evidence type="ECO:0000313" key="2">
    <source>
        <dbReference type="EMBL" id="VDD97435.1"/>
    </source>
</evidence>
<gene>
    <name evidence="2" type="ORF">EVEC_LOCUS12186</name>
</gene>
<dbReference type="Proteomes" id="UP000274131">
    <property type="component" value="Unassembled WGS sequence"/>
</dbReference>
<organism evidence="4">
    <name type="scientific">Enterobius vermicularis</name>
    <name type="common">Human pinworm</name>
    <dbReference type="NCBI Taxonomy" id="51028"/>
    <lineage>
        <taxon>Eukaryota</taxon>
        <taxon>Metazoa</taxon>
        <taxon>Ecdysozoa</taxon>
        <taxon>Nematoda</taxon>
        <taxon>Chromadorea</taxon>
        <taxon>Rhabditida</taxon>
        <taxon>Spirurina</taxon>
        <taxon>Oxyuridomorpha</taxon>
        <taxon>Oxyuroidea</taxon>
        <taxon>Oxyuridae</taxon>
        <taxon>Enterobius</taxon>
    </lineage>
</organism>
<accession>A0A0N4VPU0</accession>
<evidence type="ECO:0000256" key="1">
    <source>
        <dbReference type="SAM" id="MobiDB-lite"/>
    </source>
</evidence>
<dbReference type="AlphaFoldDB" id="A0A0N4VPU0"/>
<protein>
    <submittedName>
        <fullName evidence="4">Activin_recp domain-containing protein</fullName>
    </submittedName>
</protein>